<gene>
    <name evidence="1" type="ORF">L484_009792</name>
</gene>
<accession>W9SXM7</accession>
<reference evidence="2" key="1">
    <citation type="submission" date="2013-01" db="EMBL/GenBank/DDBJ databases">
        <title>Draft Genome Sequence of a Mulberry Tree, Morus notabilis C.K. Schneid.</title>
        <authorList>
            <person name="He N."/>
            <person name="Zhao S."/>
        </authorList>
    </citation>
    <scope>NUCLEOTIDE SEQUENCE</scope>
</reference>
<keyword evidence="2" id="KW-1185">Reference proteome</keyword>
<name>W9SXM7_9ROSA</name>
<dbReference type="AlphaFoldDB" id="W9SXM7"/>
<proteinExistence type="predicted"/>
<sequence length="165" mass="18479">MTTFPIIVILKIKRLHCAFLVIYRRPRCTRFWERKISNQVLVGGWNLRTRFSLAAGTCGGGDGRHRLSRLPSIWSSTSEGNRYGLSCLLTRTRTTVLRDSQPRAQVTALRSCDSERRRPNALALVSRQRSGGRQAWSPPEEGAVAIERRGGGCLVFISLGALRNL</sequence>
<organism evidence="1 2">
    <name type="scientific">Morus notabilis</name>
    <dbReference type="NCBI Taxonomy" id="981085"/>
    <lineage>
        <taxon>Eukaryota</taxon>
        <taxon>Viridiplantae</taxon>
        <taxon>Streptophyta</taxon>
        <taxon>Embryophyta</taxon>
        <taxon>Tracheophyta</taxon>
        <taxon>Spermatophyta</taxon>
        <taxon>Magnoliopsida</taxon>
        <taxon>eudicotyledons</taxon>
        <taxon>Gunneridae</taxon>
        <taxon>Pentapetalae</taxon>
        <taxon>rosids</taxon>
        <taxon>fabids</taxon>
        <taxon>Rosales</taxon>
        <taxon>Moraceae</taxon>
        <taxon>Moreae</taxon>
        <taxon>Morus</taxon>
    </lineage>
</organism>
<dbReference type="EMBL" id="KE346273">
    <property type="protein sequence ID" value="EXC31942.1"/>
    <property type="molecule type" value="Genomic_DNA"/>
</dbReference>
<protein>
    <submittedName>
        <fullName evidence="1">Uncharacterized protein</fullName>
    </submittedName>
</protein>
<evidence type="ECO:0000313" key="1">
    <source>
        <dbReference type="EMBL" id="EXC31942.1"/>
    </source>
</evidence>
<dbReference type="Proteomes" id="UP000030645">
    <property type="component" value="Unassembled WGS sequence"/>
</dbReference>
<evidence type="ECO:0000313" key="2">
    <source>
        <dbReference type="Proteomes" id="UP000030645"/>
    </source>
</evidence>